<keyword evidence="5" id="KW-1185">Reference proteome</keyword>
<proteinExistence type="predicted"/>
<dbReference type="CDD" id="cd11660">
    <property type="entry name" value="SANT_TRF"/>
    <property type="match status" value="1"/>
</dbReference>
<comment type="caution">
    <text evidence="4">The sequence shown here is derived from an EMBL/GenBank/DDBJ whole genome shotgun (WGS) entry which is preliminary data.</text>
</comment>
<dbReference type="SUPFAM" id="SSF46689">
    <property type="entry name" value="Homeodomain-like"/>
    <property type="match status" value="1"/>
</dbReference>
<dbReference type="AlphaFoldDB" id="A0AAD3D6M0"/>
<dbReference type="InterPro" id="IPR001005">
    <property type="entry name" value="SANT/Myb"/>
</dbReference>
<dbReference type="Proteomes" id="UP001054902">
    <property type="component" value="Unassembled WGS sequence"/>
</dbReference>
<evidence type="ECO:0000313" key="4">
    <source>
        <dbReference type="EMBL" id="GFH58678.1"/>
    </source>
</evidence>
<protein>
    <submittedName>
        <fullName evidence="4">Uncharacterized protein</fullName>
    </submittedName>
</protein>
<dbReference type="InterPro" id="IPR017930">
    <property type="entry name" value="Myb_dom"/>
</dbReference>
<accession>A0AAD3D6M0</accession>
<name>A0AAD3D6M0_9STRA</name>
<feature type="region of interest" description="Disordered" evidence="1">
    <location>
        <begin position="427"/>
        <end position="506"/>
    </location>
</feature>
<feature type="region of interest" description="Disordered" evidence="1">
    <location>
        <begin position="283"/>
        <end position="367"/>
    </location>
</feature>
<evidence type="ECO:0000259" key="2">
    <source>
        <dbReference type="PROSITE" id="PS50090"/>
    </source>
</evidence>
<dbReference type="PANTHER" id="PTHR46993">
    <property type="entry name" value="MYB TRANSCRIPTION FACTOR"/>
    <property type="match status" value="1"/>
</dbReference>
<dbReference type="SMART" id="SM00717">
    <property type="entry name" value="SANT"/>
    <property type="match status" value="1"/>
</dbReference>
<feature type="domain" description="Myb-like" evidence="2">
    <location>
        <begin position="498"/>
        <end position="552"/>
    </location>
</feature>
<feature type="compositionally biased region" description="Basic and acidic residues" evidence="1">
    <location>
        <begin position="352"/>
        <end position="367"/>
    </location>
</feature>
<dbReference type="EMBL" id="BLLK01000062">
    <property type="protein sequence ID" value="GFH58678.1"/>
    <property type="molecule type" value="Genomic_DNA"/>
</dbReference>
<feature type="compositionally biased region" description="Polar residues" evidence="1">
    <location>
        <begin position="427"/>
        <end position="442"/>
    </location>
</feature>
<dbReference type="Gene3D" id="1.10.10.60">
    <property type="entry name" value="Homeodomain-like"/>
    <property type="match status" value="1"/>
</dbReference>
<feature type="compositionally biased region" description="Basic and acidic residues" evidence="1">
    <location>
        <begin position="284"/>
        <end position="296"/>
    </location>
</feature>
<gene>
    <name evidence="4" type="ORF">CTEN210_15154</name>
</gene>
<evidence type="ECO:0000259" key="3">
    <source>
        <dbReference type="PROSITE" id="PS51294"/>
    </source>
</evidence>
<dbReference type="PROSITE" id="PS51294">
    <property type="entry name" value="HTH_MYB"/>
    <property type="match status" value="1"/>
</dbReference>
<dbReference type="InterPro" id="IPR009057">
    <property type="entry name" value="Homeodomain-like_sf"/>
</dbReference>
<organism evidence="4 5">
    <name type="scientific">Chaetoceros tenuissimus</name>
    <dbReference type="NCBI Taxonomy" id="426638"/>
    <lineage>
        <taxon>Eukaryota</taxon>
        <taxon>Sar</taxon>
        <taxon>Stramenopiles</taxon>
        <taxon>Ochrophyta</taxon>
        <taxon>Bacillariophyta</taxon>
        <taxon>Coscinodiscophyceae</taxon>
        <taxon>Chaetocerotophycidae</taxon>
        <taxon>Chaetocerotales</taxon>
        <taxon>Chaetocerotaceae</taxon>
        <taxon>Chaetoceros</taxon>
    </lineage>
</organism>
<reference evidence="4 5" key="1">
    <citation type="journal article" date="2021" name="Sci. Rep.">
        <title>The genome of the diatom Chaetoceros tenuissimus carries an ancient integrated fragment of an extant virus.</title>
        <authorList>
            <person name="Hongo Y."/>
            <person name="Kimura K."/>
            <person name="Takaki Y."/>
            <person name="Yoshida Y."/>
            <person name="Baba S."/>
            <person name="Kobayashi G."/>
            <person name="Nagasaki K."/>
            <person name="Hano T."/>
            <person name="Tomaru Y."/>
        </authorList>
    </citation>
    <scope>NUCLEOTIDE SEQUENCE [LARGE SCALE GENOMIC DNA]</scope>
    <source>
        <strain evidence="4 5">NIES-3715</strain>
    </source>
</reference>
<dbReference type="PROSITE" id="PS50090">
    <property type="entry name" value="MYB_LIKE"/>
    <property type="match status" value="1"/>
</dbReference>
<feature type="domain" description="HTH myb-type" evidence="3">
    <location>
        <begin position="498"/>
        <end position="556"/>
    </location>
</feature>
<sequence>MPSLLVRQDNTSPGSFLTHSIDILSHELIHNDSCNSYTYIKELEFFGSKLNLEKYGRVFTRMRIALLVEMINRDTNGTTLEKRNEQDWSDYIQEFIEVYQSLIRKDADHFFISCLRDKVFHADTEENQNEVKKQMRDSRINTKVKKMLHSDFIKILVALEFQKAICIIRSFIKQRLLETDDEYSAIPEKVLERFTVFIANSELNSHIDDRHRKELKECLCALLDDSNDLTSLKSPSDLRELLLQNVFFQKNFFIGNVIERVSSTLSNWESSILSAPAKYSLTQDDQHAQEELDENLKSQSIETNDEENGIAYSNEDDENSSDEPESIADSQDDDGSDSDSYEQLETQPQRKYNIENESNRDASPEQILDKDHTSLQDLQHCRENLRKNVEDPLEDALKIASTAQTVTIGNATIDNSEKSLEDIDTINNEVPSNETPSPSNAIENDADPSPSSALENDSNDGESPDQDILSTKSKKRQIDASQDSNDLWEDSQDDKIFQKKKPRKQWTTAETNALIKGHEKHGQHWSVIRTEFYEILKDRDQTAIKDKWRNLQKQKKQTTMSF</sequence>
<dbReference type="PANTHER" id="PTHR46993:SF4">
    <property type="entry name" value="MYB-LIKE HTH TRANSCRIPTIONAL REGULATOR FAMILY PROTEIN"/>
    <property type="match status" value="1"/>
</dbReference>
<evidence type="ECO:0000313" key="5">
    <source>
        <dbReference type="Proteomes" id="UP001054902"/>
    </source>
</evidence>
<feature type="compositionally biased region" description="Acidic residues" evidence="1">
    <location>
        <begin position="303"/>
        <end position="342"/>
    </location>
</feature>
<dbReference type="Pfam" id="PF00249">
    <property type="entry name" value="Myb_DNA-binding"/>
    <property type="match status" value="1"/>
</dbReference>
<evidence type="ECO:0000256" key="1">
    <source>
        <dbReference type="SAM" id="MobiDB-lite"/>
    </source>
</evidence>